<accession>K0USW9</accession>
<evidence type="ECO:0000313" key="11">
    <source>
        <dbReference type="EMBL" id="EJZ08090.1"/>
    </source>
</evidence>
<dbReference type="EMBL" id="ALQA01000035">
    <property type="protein sequence ID" value="EJZ08090.1"/>
    <property type="molecule type" value="Genomic_DNA"/>
</dbReference>
<dbReference type="PRINTS" id="PR00730">
    <property type="entry name" value="THERMOLYSIN"/>
</dbReference>
<dbReference type="PATRIC" id="fig|1194972.3.peg.3305"/>
<evidence type="ECO:0000259" key="10">
    <source>
        <dbReference type="Pfam" id="PF02868"/>
    </source>
</evidence>
<dbReference type="Pfam" id="PF17963">
    <property type="entry name" value="Big_9"/>
    <property type="match status" value="1"/>
</dbReference>
<dbReference type="InterPro" id="IPR027268">
    <property type="entry name" value="Peptidase_M4/M1_CTD_sf"/>
</dbReference>
<feature type="compositionally biased region" description="Acidic residues" evidence="8">
    <location>
        <begin position="68"/>
        <end position="95"/>
    </location>
</feature>
<dbReference type="Proteomes" id="UP000006072">
    <property type="component" value="Unassembled WGS sequence"/>
</dbReference>
<keyword evidence="4" id="KW-0378">Hydrolase</keyword>
<feature type="compositionally biased region" description="Basic and acidic residues" evidence="8">
    <location>
        <begin position="96"/>
        <end position="108"/>
    </location>
</feature>
<evidence type="ECO:0000256" key="5">
    <source>
        <dbReference type="ARBA" id="ARBA00022833"/>
    </source>
</evidence>
<feature type="domain" description="Peptidase M4" evidence="9">
    <location>
        <begin position="566"/>
        <end position="691"/>
    </location>
</feature>
<evidence type="ECO:0000256" key="4">
    <source>
        <dbReference type="ARBA" id="ARBA00022801"/>
    </source>
</evidence>
<dbReference type="InterPro" id="IPR001570">
    <property type="entry name" value="Peptidase_M4_C_domain"/>
</dbReference>
<evidence type="ECO:0000256" key="2">
    <source>
        <dbReference type="ARBA" id="ARBA00022670"/>
    </source>
</evidence>
<dbReference type="InterPro" id="IPR050728">
    <property type="entry name" value="Zinc_Metalloprotease_M4"/>
</dbReference>
<comment type="caution">
    <text evidence="11">The sequence shown here is derived from an EMBL/GenBank/DDBJ whole genome shotgun (WGS) entry which is preliminary data.</text>
</comment>
<feature type="region of interest" description="Disordered" evidence="8">
    <location>
        <begin position="36"/>
        <end position="157"/>
    </location>
</feature>
<feature type="compositionally biased region" description="Low complexity" evidence="8">
    <location>
        <begin position="45"/>
        <end position="67"/>
    </location>
</feature>
<evidence type="ECO:0000256" key="7">
    <source>
        <dbReference type="PIRSR" id="PIRSR623612-1"/>
    </source>
</evidence>
<name>K0USW9_MYCVA</name>
<evidence type="ECO:0000256" key="1">
    <source>
        <dbReference type="ARBA" id="ARBA00009388"/>
    </source>
</evidence>
<feature type="domain" description="Peptidase M4 C-terminal" evidence="10">
    <location>
        <begin position="705"/>
        <end position="853"/>
    </location>
</feature>
<dbReference type="InterPro" id="IPR013856">
    <property type="entry name" value="Peptidase_M4_domain"/>
</dbReference>
<dbReference type="PANTHER" id="PTHR33794:SF1">
    <property type="entry name" value="BACILLOLYSIN"/>
    <property type="match status" value="1"/>
</dbReference>
<dbReference type="Gene3D" id="3.10.170.10">
    <property type="match status" value="1"/>
</dbReference>
<dbReference type="Pfam" id="PF02868">
    <property type="entry name" value="Peptidase_M4_C"/>
    <property type="match status" value="1"/>
</dbReference>
<reference evidence="11 12" key="1">
    <citation type="journal article" date="2012" name="J. Bacteriol.">
        <title>Complete Genome Sequence of Mycobacterium vaccae Type Strain ATCC 25954.</title>
        <authorList>
            <person name="Ho Y.S."/>
            <person name="Adroub S.A."/>
            <person name="Abadi M."/>
            <person name="Al Alwan B."/>
            <person name="Alkhateeb R."/>
            <person name="Gao G."/>
            <person name="Ragab A."/>
            <person name="Ali S."/>
            <person name="van Soolingen D."/>
            <person name="Bitter W."/>
            <person name="Pain A."/>
            <person name="Abdallah A.M."/>
        </authorList>
    </citation>
    <scope>NUCLEOTIDE SEQUENCE [LARGE SCALE GENOMIC DNA]</scope>
    <source>
        <strain evidence="11 12">ATCC 25954</strain>
    </source>
</reference>
<keyword evidence="12" id="KW-1185">Reference proteome</keyword>
<organism evidence="11 12">
    <name type="scientific">Mycolicibacterium vaccae ATCC 25954</name>
    <dbReference type="NCBI Taxonomy" id="1194972"/>
    <lineage>
        <taxon>Bacteria</taxon>
        <taxon>Bacillati</taxon>
        <taxon>Actinomycetota</taxon>
        <taxon>Actinomycetes</taxon>
        <taxon>Mycobacteriales</taxon>
        <taxon>Mycobacteriaceae</taxon>
        <taxon>Mycolicibacterium</taxon>
    </lineage>
</organism>
<comment type="similarity">
    <text evidence="1">Belongs to the peptidase M4 family.</text>
</comment>
<dbReference type="AlphaFoldDB" id="K0USW9"/>
<keyword evidence="6" id="KW-0482">Metalloprotease</keyword>
<feature type="compositionally biased region" description="Acidic residues" evidence="8">
    <location>
        <begin position="129"/>
        <end position="141"/>
    </location>
</feature>
<proteinExistence type="inferred from homology"/>
<dbReference type="InterPro" id="IPR023612">
    <property type="entry name" value="Peptidase_M4"/>
</dbReference>
<dbReference type="GO" id="GO:0046872">
    <property type="term" value="F:metal ion binding"/>
    <property type="evidence" value="ECO:0007669"/>
    <property type="project" value="UniProtKB-KW"/>
</dbReference>
<evidence type="ECO:0000259" key="9">
    <source>
        <dbReference type="Pfam" id="PF01447"/>
    </source>
</evidence>
<sequence>MGVNVDRCPKSPSGSLRGLYSGVLLVGVGLGVVTGQGVASASPADGTDSGTSQSADSTDATSDTAPAEPDDEPADEPEPEPEVDEPEDDEPEPGDEPSRQSKTRAHEDDAAENEDAAEDDTVAVAEPTPEPEIEAAPEPEDAPAPAPAPRTAAGARPVTVESIVTDVLTWVGLRPPVDPDPGPGTPVSALMQSLWLGVRQAQYTWNNQRPTADVTTSGPGPGGAVTGNLNAVDYDDTTLTYAIAVGPAHGRVVLDASGGFTYLPGAAAGGRADKFTVIIDDTVGNPFHVHGLLGLLGITGPTVVTVVIGASSPDRQGIPSGFGVDELLSRDGVALTPGREGGVAVIDGRFTDHLVVNAADAAAVLNSVAPALGAAVGFADPAGITVSTVGKGEAAEYFYRFTERLGTVKVLGSEVVLVTNAAGEVTGVFNYYRGLGETFGITPHSSVDEYAEVRLIASSAYLGSGADPRALRKFVTASAFAEELVVYTHDDGTSHLAWRVAVVVRDTGELAPSGATYLIHADGAAAGSVIVASANAHAATSIGFAKDWLGESRLFTIDTRKVWWFRTYQLIDAPRNITTYKTTFTLFGLGNPRLPGSVVKRGLFGWDAAAVSAHANMALVYDYFDDVLGRKSFDGKGSLVSVSIRYNPRMSTGGYANAFWDPNRQLFAFGDNGYLQAGLDVVAHEFTHAVVSHVVGGGGPVLDFAEPGALNEAYSDILGVLVEGKTGAGRWLVGEDSALGAVRDLADPTSIGTAYGPHRDRYSQRYTGEGDDRGEHVNSTIFSHAAYLMMTDDATRGVTDETWAKVFYHSLGRLSSTARFADGRAAILSSAREQGLSPVQLAAIGKAFDTVEIFGAAPSLAIAV</sequence>
<evidence type="ECO:0000256" key="6">
    <source>
        <dbReference type="ARBA" id="ARBA00023049"/>
    </source>
</evidence>
<gene>
    <name evidence="11" type="ORF">MVAC_16545</name>
</gene>
<dbReference type="GO" id="GO:0006508">
    <property type="term" value="P:proteolysis"/>
    <property type="evidence" value="ECO:0007669"/>
    <property type="project" value="UniProtKB-KW"/>
</dbReference>
<keyword evidence="2" id="KW-0645">Protease</keyword>
<dbReference type="Gene3D" id="1.10.390.10">
    <property type="entry name" value="Neutral Protease Domain 2"/>
    <property type="match status" value="1"/>
</dbReference>
<feature type="active site" description="Proton donor" evidence="7">
    <location>
        <position position="776"/>
    </location>
</feature>
<dbReference type="PANTHER" id="PTHR33794">
    <property type="entry name" value="BACILLOLYSIN"/>
    <property type="match status" value="1"/>
</dbReference>
<dbReference type="Pfam" id="PF01447">
    <property type="entry name" value="Peptidase_M4"/>
    <property type="match status" value="1"/>
</dbReference>
<feature type="active site" evidence="7">
    <location>
        <position position="685"/>
    </location>
</feature>
<dbReference type="GO" id="GO:0004222">
    <property type="term" value="F:metalloendopeptidase activity"/>
    <property type="evidence" value="ECO:0007669"/>
    <property type="project" value="InterPro"/>
</dbReference>
<evidence type="ECO:0000256" key="3">
    <source>
        <dbReference type="ARBA" id="ARBA00022723"/>
    </source>
</evidence>
<keyword evidence="5" id="KW-0862">Zinc</keyword>
<feature type="compositionally biased region" description="Acidic residues" evidence="8">
    <location>
        <begin position="109"/>
        <end position="121"/>
    </location>
</feature>
<evidence type="ECO:0000256" key="8">
    <source>
        <dbReference type="SAM" id="MobiDB-lite"/>
    </source>
</evidence>
<protein>
    <submittedName>
        <fullName evidence="11">Peptidase M4, thermolysin</fullName>
    </submittedName>
</protein>
<evidence type="ECO:0000313" key="12">
    <source>
        <dbReference type="Proteomes" id="UP000006072"/>
    </source>
</evidence>
<dbReference type="SUPFAM" id="SSF55486">
    <property type="entry name" value="Metalloproteases ('zincins'), catalytic domain"/>
    <property type="match status" value="1"/>
</dbReference>
<dbReference type="eggNOG" id="COG3227">
    <property type="taxonomic scope" value="Bacteria"/>
</dbReference>
<keyword evidence="3" id="KW-0479">Metal-binding</keyword>
<dbReference type="HOGENOM" id="CLU_331446_0_0_11"/>